<dbReference type="InParanoid" id="A0A1B7NFR3"/>
<keyword evidence="3" id="KW-1185">Reference proteome</keyword>
<evidence type="ECO:0000256" key="1">
    <source>
        <dbReference type="SAM" id="MobiDB-lite"/>
    </source>
</evidence>
<reference evidence="2 3" key="1">
    <citation type="submission" date="2016-06" db="EMBL/GenBank/DDBJ databases">
        <title>Comparative genomics of the ectomycorrhizal sister species Rhizopogon vinicolor and Rhizopogon vesiculosus (Basidiomycota: Boletales) reveals a divergence of the mating type B locus.</title>
        <authorList>
            <consortium name="DOE Joint Genome Institute"/>
            <person name="Mujic A.B."/>
            <person name="Kuo A."/>
            <person name="Tritt A."/>
            <person name="Lipzen A."/>
            <person name="Chen C."/>
            <person name="Johnson J."/>
            <person name="Sharma A."/>
            <person name="Barry K."/>
            <person name="Grigoriev I.V."/>
            <person name="Spatafora J.W."/>
        </authorList>
    </citation>
    <scope>NUCLEOTIDE SEQUENCE [LARGE SCALE GENOMIC DNA]</scope>
    <source>
        <strain evidence="2 3">AM-OR11-026</strain>
    </source>
</reference>
<dbReference type="Proteomes" id="UP000092154">
    <property type="component" value="Unassembled WGS sequence"/>
</dbReference>
<feature type="region of interest" description="Disordered" evidence="1">
    <location>
        <begin position="169"/>
        <end position="199"/>
    </location>
</feature>
<proteinExistence type="predicted"/>
<dbReference type="AlphaFoldDB" id="A0A1B7NFR3"/>
<accession>A0A1B7NFR3</accession>
<feature type="compositionally biased region" description="Polar residues" evidence="1">
    <location>
        <begin position="180"/>
        <end position="199"/>
    </location>
</feature>
<dbReference type="OrthoDB" id="2608976at2759"/>
<feature type="compositionally biased region" description="Basic and acidic residues" evidence="1">
    <location>
        <begin position="169"/>
        <end position="179"/>
    </location>
</feature>
<evidence type="ECO:0000313" key="3">
    <source>
        <dbReference type="Proteomes" id="UP000092154"/>
    </source>
</evidence>
<name>A0A1B7NFR3_9AGAM</name>
<sequence length="199" mass="22216">MESSESSLSSGYSETTLVTGQVQVHLFTDFQSKICDLIDHRPTKSVHLALMQMCRDSLIPYQKSPCNGNVCDAQFGCLTCTGILSSSLNTLDIHLRPSVYTISHVRRGRLFDRFMWRLLCRIHECSTNLVQYKFVLHTILFGSLKCCGGSQGCCGSCCQGSLDEDNFDEQLKRETERTKATSQPVETQPGPSDNMTART</sequence>
<organism evidence="2 3">
    <name type="scientific">Rhizopogon vinicolor AM-OR11-026</name>
    <dbReference type="NCBI Taxonomy" id="1314800"/>
    <lineage>
        <taxon>Eukaryota</taxon>
        <taxon>Fungi</taxon>
        <taxon>Dikarya</taxon>
        <taxon>Basidiomycota</taxon>
        <taxon>Agaricomycotina</taxon>
        <taxon>Agaricomycetes</taxon>
        <taxon>Agaricomycetidae</taxon>
        <taxon>Boletales</taxon>
        <taxon>Suillineae</taxon>
        <taxon>Rhizopogonaceae</taxon>
        <taxon>Rhizopogon</taxon>
    </lineage>
</organism>
<evidence type="ECO:0000313" key="2">
    <source>
        <dbReference type="EMBL" id="OAX43718.1"/>
    </source>
</evidence>
<protein>
    <submittedName>
        <fullName evidence="2">Uncharacterized protein</fullName>
    </submittedName>
</protein>
<dbReference type="EMBL" id="KV448133">
    <property type="protein sequence ID" value="OAX43718.1"/>
    <property type="molecule type" value="Genomic_DNA"/>
</dbReference>
<gene>
    <name evidence="2" type="ORF">K503DRAFT_64934</name>
</gene>